<dbReference type="Pfam" id="PF00512">
    <property type="entry name" value="HisKA"/>
    <property type="match status" value="1"/>
</dbReference>
<dbReference type="GO" id="GO:0000155">
    <property type="term" value="F:phosphorelay sensor kinase activity"/>
    <property type="evidence" value="ECO:0007669"/>
    <property type="project" value="InterPro"/>
</dbReference>
<accession>A0A0N1EP29</accession>
<feature type="transmembrane region" description="Helical" evidence="8">
    <location>
        <begin position="20"/>
        <end position="41"/>
    </location>
</feature>
<dbReference type="SUPFAM" id="SSF55874">
    <property type="entry name" value="ATPase domain of HSP90 chaperone/DNA topoisomerase II/histidine kinase"/>
    <property type="match status" value="1"/>
</dbReference>
<dbReference type="InterPro" id="IPR005467">
    <property type="entry name" value="His_kinase_dom"/>
</dbReference>
<evidence type="ECO:0000256" key="7">
    <source>
        <dbReference type="ARBA" id="ARBA00022989"/>
    </source>
</evidence>
<dbReference type="InterPro" id="IPR036097">
    <property type="entry name" value="HisK_dim/P_sf"/>
</dbReference>
<dbReference type="PATRIC" id="fig|187330.3.peg.4167"/>
<evidence type="ECO:0000256" key="1">
    <source>
        <dbReference type="ARBA" id="ARBA00000085"/>
    </source>
</evidence>
<keyword evidence="3" id="KW-0597">Phosphoprotein</keyword>
<keyword evidence="11" id="KW-1185">Reference proteome</keyword>
<dbReference type="SUPFAM" id="SSF103190">
    <property type="entry name" value="Sensory domain-like"/>
    <property type="match status" value="1"/>
</dbReference>
<dbReference type="InterPro" id="IPR003661">
    <property type="entry name" value="HisK_dim/P_dom"/>
</dbReference>
<evidence type="ECO:0000256" key="4">
    <source>
        <dbReference type="ARBA" id="ARBA00022679"/>
    </source>
</evidence>
<dbReference type="SMART" id="SM00388">
    <property type="entry name" value="HisKA"/>
    <property type="match status" value="1"/>
</dbReference>
<evidence type="ECO:0000256" key="6">
    <source>
        <dbReference type="ARBA" id="ARBA00022777"/>
    </source>
</evidence>
<keyword evidence="4" id="KW-0808">Transferase</keyword>
<gene>
    <name evidence="10" type="ORF">ADS77_10270</name>
</gene>
<evidence type="ECO:0000256" key="5">
    <source>
        <dbReference type="ARBA" id="ARBA00022692"/>
    </source>
</evidence>
<organism evidence="10 11">
    <name type="scientific">Pseudoalteromonas porphyrae</name>
    <dbReference type="NCBI Taxonomy" id="187330"/>
    <lineage>
        <taxon>Bacteria</taxon>
        <taxon>Pseudomonadati</taxon>
        <taxon>Pseudomonadota</taxon>
        <taxon>Gammaproteobacteria</taxon>
        <taxon>Alteromonadales</taxon>
        <taxon>Pseudoalteromonadaceae</taxon>
        <taxon>Pseudoalteromonas</taxon>
    </lineage>
</organism>
<dbReference type="Gene3D" id="1.10.287.130">
    <property type="match status" value="1"/>
</dbReference>
<protein>
    <recommendedName>
        <fullName evidence="2">histidine kinase</fullName>
        <ecNumber evidence="2">2.7.13.3</ecNumber>
    </recommendedName>
</protein>
<evidence type="ECO:0000256" key="2">
    <source>
        <dbReference type="ARBA" id="ARBA00012438"/>
    </source>
</evidence>
<keyword evidence="5 8" id="KW-0812">Transmembrane</keyword>
<dbReference type="Gene3D" id="3.30.565.10">
    <property type="entry name" value="Histidine kinase-like ATPase, C-terminal domain"/>
    <property type="match status" value="1"/>
</dbReference>
<feature type="transmembrane region" description="Helical" evidence="8">
    <location>
        <begin position="203"/>
        <end position="223"/>
    </location>
</feature>
<dbReference type="CDD" id="cd00082">
    <property type="entry name" value="HisKA"/>
    <property type="match status" value="1"/>
</dbReference>
<sequence>MSPFKQITQGLSRFKRWPKIPLGFRLFLLYFVLVILTTYLVSSTVMREIKPTVRQVSEETLVDMANLLAVMAREDLVQGTLVEGKFAKQINSYGMREPNAAIWGISKPAINHRIYITNADGVVVLDSWQQDIGKDFSRWNDVYLTLRGEYGARSTALDSSDPLSTVMHVAAPIIHNEKIIGAVTVAKANRSVQPFINMSKYRVLSWLAVMSILALIVGALIAWRINSALYKLANYADKIGRGEKANKPTFRVFYEYGLLSDALEKMRRQLDGKSYVENYVQTLTHELKSPLSAIKGASEILQTPLSNDKQQLFASNIESETARMQKLIDKLLALTKLEQLPELEKREVIFIAPLLEAIKGSFIAKATNKNALITIQCDSSMQLMGDRFLIQQAFYNIVDNAFDFLFESGQINIFVELRQRMVSIKISNTGSCIPDYALLRITERFYSLPRANGNKSTGLGLNFVEQVIKLHKGELTISNIEQGVLVEITVPTP</sequence>
<dbReference type="EC" id="2.7.13.3" evidence="2"/>
<feature type="domain" description="Histidine kinase" evidence="9">
    <location>
        <begin position="282"/>
        <end position="493"/>
    </location>
</feature>
<dbReference type="STRING" id="187330.AMS58_14685"/>
<dbReference type="SUPFAM" id="SSF47384">
    <property type="entry name" value="Homodimeric domain of signal transducing histidine kinase"/>
    <property type="match status" value="1"/>
</dbReference>
<dbReference type="OrthoDB" id="9806130at2"/>
<comment type="catalytic activity">
    <reaction evidence="1">
        <text>ATP + protein L-histidine = ADP + protein N-phospho-L-histidine.</text>
        <dbReference type="EC" id="2.7.13.3"/>
    </reaction>
</comment>
<name>A0A0N1EP29_9GAMM</name>
<dbReference type="InterPro" id="IPR003594">
    <property type="entry name" value="HATPase_dom"/>
</dbReference>
<dbReference type="InterPro" id="IPR050428">
    <property type="entry name" value="TCS_sensor_his_kinase"/>
</dbReference>
<dbReference type="Proteomes" id="UP000037848">
    <property type="component" value="Unassembled WGS sequence"/>
</dbReference>
<evidence type="ECO:0000256" key="3">
    <source>
        <dbReference type="ARBA" id="ARBA00022553"/>
    </source>
</evidence>
<comment type="caution">
    <text evidence="10">The sequence shown here is derived from an EMBL/GenBank/DDBJ whole genome shotgun (WGS) entry which is preliminary data.</text>
</comment>
<evidence type="ECO:0000313" key="10">
    <source>
        <dbReference type="EMBL" id="KPH63066.1"/>
    </source>
</evidence>
<dbReference type="PANTHER" id="PTHR45436">
    <property type="entry name" value="SENSOR HISTIDINE KINASE YKOH"/>
    <property type="match status" value="1"/>
</dbReference>
<keyword evidence="6 10" id="KW-0418">Kinase</keyword>
<dbReference type="InterPro" id="IPR036890">
    <property type="entry name" value="HATPase_C_sf"/>
</dbReference>
<dbReference type="EMBL" id="LHPH01000010">
    <property type="protein sequence ID" value="KPH63066.1"/>
    <property type="molecule type" value="Genomic_DNA"/>
</dbReference>
<proteinExistence type="predicted"/>
<evidence type="ECO:0000259" key="9">
    <source>
        <dbReference type="PROSITE" id="PS50109"/>
    </source>
</evidence>
<evidence type="ECO:0000313" key="11">
    <source>
        <dbReference type="Proteomes" id="UP000037848"/>
    </source>
</evidence>
<dbReference type="AlphaFoldDB" id="A0A0N1EP29"/>
<keyword evidence="7 8" id="KW-1133">Transmembrane helix</keyword>
<dbReference type="NCBIfam" id="NF008312">
    <property type="entry name" value="PRK11100.1"/>
    <property type="match status" value="1"/>
</dbReference>
<dbReference type="PROSITE" id="PS50109">
    <property type="entry name" value="HIS_KIN"/>
    <property type="match status" value="1"/>
</dbReference>
<dbReference type="InterPro" id="IPR029151">
    <property type="entry name" value="Sensor-like_sf"/>
</dbReference>
<keyword evidence="8" id="KW-0472">Membrane</keyword>
<reference evidence="10 11" key="1">
    <citation type="submission" date="2015-08" db="EMBL/GenBank/DDBJ databases">
        <title>Draft Genome Sequence of Pseudoalteromonas porphyrae UCD-SED14.</title>
        <authorList>
            <person name="Coil D.A."/>
            <person name="Jospin G."/>
            <person name="Lee R.D."/>
            <person name="Eisen J.A."/>
        </authorList>
    </citation>
    <scope>NUCLEOTIDE SEQUENCE [LARGE SCALE GENOMIC DNA]</scope>
    <source>
        <strain evidence="10 11">UCD-SED14</strain>
    </source>
</reference>
<dbReference type="SMART" id="SM00387">
    <property type="entry name" value="HATPase_c"/>
    <property type="match status" value="1"/>
</dbReference>
<dbReference type="PANTHER" id="PTHR45436:SF10">
    <property type="entry name" value="HISTIDINE KINASE"/>
    <property type="match status" value="1"/>
</dbReference>
<dbReference type="Pfam" id="PF02518">
    <property type="entry name" value="HATPase_c"/>
    <property type="match status" value="1"/>
</dbReference>
<evidence type="ECO:0000256" key="8">
    <source>
        <dbReference type="SAM" id="Phobius"/>
    </source>
</evidence>
<dbReference type="RefSeq" id="WP_054205793.1">
    <property type="nucleotide sequence ID" value="NZ_LHPH01000010.1"/>
</dbReference>